<dbReference type="EMBL" id="CAJZBQ010000036">
    <property type="protein sequence ID" value="CAG9324378.1"/>
    <property type="molecule type" value="Genomic_DNA"/>
</dbReference>
<keyword evidence="3" id="KW-1185">Reference proteome</keyword>
<feature type="transmembrane region" description="Helical" evidence="1">
    <location>
        <begin position="221"/>
        <end position="241"/>
    </location>
</feature>
<keyword evidence="1" id="KW-0472">Membrane</keyword>
<protein>
    <submittedName>
        <fullName evidence="2">Uncharacterized protein</fullName>
    </submittedName>
</protein>
<evidence type="ECO:0000313" key="3">
    <source>
        <dbReference type="Proteomes" id="UP001162131"/>
    </source>
</evidence>
<dbReference type="Proteomes" id="UP001162131">
    <property type="component" value="Unassembled WGS sequence"/>
</dbReference>
<feature type="transmembrane region" description="Helical" evidence="1">
    <location>
        <begin position="335"/>
        <end position="356"/>
    </location>
</feature>
<sequence length="436" mass="49643">MEAANKKTWPKRVLLAPIFSTSICLFLMIISAFYPSWSTLSQNEISYQFSLFSCQNCEPMYSGWSWQCFSNVCDSDDTIGDCQTYSKSMNSSYAYFVLEAFSFITGLILIEKLILLMDGKMQSKNTIFYLQSFIMAASHMIAISAWLNLNEADFISYKPLVDADDVSLQSETGPEIAKINCLMCILSFILLVTVLHRQPTLKSIESSTDMQMNFRKYKFDYWMWIVGFLFASGVVTIIIALSNRWVLRNSDSSLWEGGLSNCYNCEKDFSYISWGCLSSFYCSIDSSAGTCNLYKHLSKAYEAYVVIECLGLISSIFFLKTYFHLINKRDYGLSAMNYCWAICIAMFNFTATVIWFNQSKAKLAKTCDSPADIHEEPAICSSYGPYTILISNAFFIPMAIIFCFAYYKRTDESRQVMLAETQQKQSDSFSDKGGNN</sequence>
<evidence type="ECO:0000256" key="1">
    <source>
        <dbReference type="SAM" id="Phobius"/>
    </source>
</evidence>
<gene>
    <name evidence="2" type="ORF">BSTOLATCC_MIC36170</name>
</gene>
<accession>A0AAU9JF77</accession>
<comment type="caution">
    <text evidence="2">The sequence shown here is derived from an EMBL/GenBank/DDBJ whole genome shotgun (WGS) entry which is preliminary data.</text>
</comment>
<feature type="transmembrane region" description="Helical" evidence="1">
    <location>
        <begin position="386"/>
        <end position="407"/>
    </location>
</feature>
<proteinExistence type="predicted"/>
<keyword evidence="1" id="KW-0812">Transmembrane</keyword>
<organism evidence="2 3">
    <name type="scientific">Blepharisma stoltei</name>
    <dbReference type="NCBI Taxonomy" id="1481888"/>
    <lineage>
        <taxon>Eukaryota</taxon>
        <taxon>Sar</taxon>
        <taxon>Alveolata</taxon>
        <taxon>Ciliophora</taxon>
        <taxon>Postciliodesmatophora</taxon>
        <taxon>Heterotrichea</taxon>
        <taxon>Heterotrichida</taxon>
        <taxon>Blepharismidae</taxon>
        <taxon>Blepharisma</taxon>
    </lineage>
</organism>
<keyword evidence="1" id="KW-1133">Transmembrane helix</keyword>
<feature type="transmembrane region" description="Helical" evidence="1">
    <location>
        <begin position="12"/>
        <end position="34"/>
    </location>
</feature>
<feature type="transmembrane region" description="Helical" evidence="1">
    <location>
        <begin position="93"/>
        <end position="115"/>
    </location>
</feature>
<feature type="transmembrane region" description="Helical" evidence="1">
    <location>
        <begin position="303"/>
        <end position="323"/>
    </location>
</feature>
<reference evidence="2" key="1">
    <citation type="submission" date="2021-09" db="EMBL/GenBank/DDBJ databases">
        <authorList>
            <consortium name="AG Swart"/>
            <person name="Singh M."/>
            <person name="Singh A."/>
            <person name="Seah K."/>
            <person name="Emmerich C."/>
        </authorList>
    </citation>
    <scope>NUCLEOTIDE SEQUENCE</scope>
    <source>
        <strain evidence="2">ATCC30299</strain>
    </source>
</reference>
<feature type="transmembrane region" description="Helical" evidence="1">
    <location>
        <begin position="176"/>
        <end position="195"/>
    </location>
</feature>
<evidence type="ECO:0000313" key="2">
    <source>
        <dbReference type="EMBL" id="CAG9324378.1"/>
    </source>
</evidence>
<feature type="transmembrane region" description="Helical" evidence="1">
    <location>
        <begin position="127"/>
        <end position="147"/>
    </location>
</feature>
<name>A0AAU9JF77_9CILI</name>
<dbReference type="AlphaFoldDB" id="A0AAU9JF77"/>